<feature type="transmembrane region" description="Helical" evidence="1">
    <location>
        <begin position="28"/>
        <end position="47"/>
    </location>
</feature>
<protein>
    <submittedName>
        <fullName evidence="2">Uncharacterized protein</fullName>
    </submittedName>
</protein>
<evidence type="ECO:0000313" key="3">
    <source>
        <dbReference type="Proteomes" id="UP000236394"/>
    </source>
</evidence>
<sequence>MDVFLCLLLVYLLYRIALEDALTSRVPLIWHGLLGTVALALCFLSPVAIKQLSLFPLHLIVGYIIYRLNGWGGADSKQLLCNGIIFGTLRTYFTLAAALIGVILFITGKAGIFLCRNIYLAKIKHTVKPTYSLSLSSKIPLLPFWLISLGLSFTIYPGA</sequence>
<dbReference type="Proteomes" id="UP000236394">
    <property type="component" value="Unassembled WGS sequence"/>
</dbReference>
<feature type="transmembrane region" description="Helical" evidence="1">
    <location>
        <begin position="92"/>
        <end position="119"/>
    </location>
</feature>
<keyword evidence="1" id="KW-1133">Transmembrane helix</keyword>
<dbReference type="AlphaFoldDB" id="A0A2J8B420"/>
<dbReference type="RefSeq" id="WP_012993591.1">
    <property type="nucleotide sequence ID" value="NZ_NBZD01000001.1"/>
</dbReference>
<feature type="transmembrane region" description="Helical" evidence="1">
    <location>
        <begin position="139"/>
        <end position="156"/>
    </location>
</feature>
<name>A0A2J8B420_9FIRM</name>
<organism evidence="2 3">
    <name type="scientific">Mageeibacillus indolicus</name>
    <dbReference type="NCBI Taxonomy" id="884684"/>
    <lineage>
        <taxon>Bacteria</taxon>
        <taxon>Bacillati</taxon>
        <taxon>Bacillota</taxon>
        <taxon>Clostridia</taxon>
        <taxon>Eubacteriales</taxon>
        <taxon>Oscillospiraceae</taxon>
        <taxon>Mageeibacillus</taxon>
    </lineage>
</organism>
<dbReference type="Gene3D" id="1.20.120.1220">
    <property type="match status" value="1"/>
</dbReference>
<proteinExistence type="predicted"/>
<keyword evidence="1" id="KW-0472">Membrane</keyword>
<evidence type="ECO:0000256" key="1">
    <source>
        <dbReference type="SAM" id="Phobius"/>
    </source>
</evidence>
<dbReference type="EMBL" id="NBZD01000001">
    <property type="protein sequence ID" value="PNH19521.1"/>
    <property type="molecule type" value="Genomic_DNA"/>
</dbReference>
<gene>
    <name evidence="2" type="ORF">B7R76_01145</name>
</gene>
<reference evidence="3" key="1">
    <citation type="submission" date="2017-04" db="EMBL/GenBank/DDBJ databases">
        <authorList>
            <person name="Bumgarner R.E."/>
            <person name="Fredricks D.N."/>
            <person name="Srinivasan S."/>
        </authorList>
    </citation>
    <scope>NUCLEOTIDE SEQUENCE [LARGE SCALE GENOMIC DNA]</scope>
    <source>
        <strain evidence="3">KA00405</strain>
    </source>
</reference>
<feature type="transmembrane region" description="Helical" evidence="1">
    <location>
        <begin position="54"/>
        <end position="72"/>
    </location>
</feature>
<accession>A0A2J8B420</accession>
<keyword evidence="1" id="KW-0812">Transmembrane</keyword>
<evidence type="ECO:0000313" key="2">
    <source>
        <dbReference type="EMBL" id="PNH19521.1"/>
    </source>
</evidence>
<comment type="caution">
    <text evidence="2">The sequence shown here is derived from an EMBL/GenBank/DDBJ whole genome shotgun (WGS) entry which is preliminary data.</text>
</comment>